<sequence length="120" mass="13330">MAVITFSNLTRWACCSLRTVLPFLRSGASAHLRPHPQEGRLRQRPGPYANVHTCSSHVATPTMDNMSRFVLCVVVLMFFLNSIVLTFPLPCFNNVLDSGILVSFNVYVSVSSLVFISLII</sequence>
<proteinExistence type="predicted"/>
<organism evidence="2">
    <name type="scientific">Culex pipiens</name>
    <name type="common">House mosquito</name>
    <dbReference type="NCBI Taxonomy" id="7175"/>
    <lineage>
        <taxon>Eukaryota</taxon>
        <taxon>Metazoa</taxon>
        <taxon>Ecdysozoa</taxon>
        <taxon>Arthropoda</taxon>
        <taxon>Hexapoda</taxon>
        <taxon>Insecta</taxon>
        <taxon>Pterygota</taxon>
        <taxon>Neoptera</taxon>
        <taxon>Endopterygota</taxon>
        <taxon>Diptera</taxon>
        <taxon>Nematocera</taxon>
        <taxon>Culicoidea</taxon>
        <taxon>Culicidae</taxon>
        <taxon>Culicinae</taxon>
        <taxon>Culicini</taxon>
        <taxon>Culex</taxon>
        <taxon>Culex</taxon>
    </lineage>
</organism>
<feature type="transmembrane region" description="Helical" evidence="1">
    <location>
        <begin position="69"/>
        <end position="87"/>
    </location>
</feature>
<dbReference type="EMBL" id="HBUE01053203">
    <property type="protein sequence ID" value="CAG6465366.1"/>
    <property type="molecule type" value="Transcribed_RNA"/>
</dbReference>
<protein>
    <submittedName>
        <fullName evidence="2">(northern house mosquito) hypothetical protein</fullName>
    </submittedName>
</protein>
<keyword evidence="1" id="KW-1133">Transmembrane helix</keyword>
<name>A0A8D8B4T1_CULPI</name>
<feature type="transmembrane region" description="Helical" evidence="1">
    <location>
        <begin position="99"/>
        <end position="119"/>
    </location>
</feature>
<evidence type="ECO:0000256" key="1">
    <source>
        <dbReference type="SAM" id="Phobius"/>
    </source>
</evidence>
<keyword evidence="1" id="KW-0812">Transmembrane</keyword>
<accession>A0A8D8B4T1</accession>
<evidence type="ECO:0000313" key="2">
    <source>
        <dbReference type="EMBL" id="CAG6465366.1"/>
    </source>
</evidence>
<keyword evidence="1" id="KW-0472">Membrane</keyword>
<reference evidence="2" key="1">
    <citation type="submission" date="2021-05" db="EMBL/GenBank/DDBJ databases">
        <authorList>
            <person name="Alioto T."/>
            <person name="Alioto T."/>
            <person name="Gomez Garrido J."/>
        </authorList>
    </citation>
    <scope>NUCLEOTIDE SEQUENCE</scope>
</reference>
<dbReference type="AlphaFoldDB" id="A0A8D8B4T1"/>